<evidence type="ECO:0000256" key="1">
    <source>
        <dbReference type="SAM" id="MobiDB-lite"/>
    </source>
</evidence>
<evidence type="ECO:0000313" key="3">
    <source>
        <dbReference type="RefSeq" id="XP_023165516.1"/>
    </source>
</evidence>
<reference evidence="3" key="1">
    <citation type="submission" date="2025-08" db="UniProtKB">
        <authorList>
            <consortium name="RefSeq"/>
        </authorList>
    </citation>
    <scope>IDENTIFICATION</scope>
    <source>
        <strain evidence="3">15085-1641.00</strain>
        <tissue evidence="3">Whole body</tissue>
    </source>
</reference>
<evidence type="ECO:0000313" key="2">
    <source>
        <dbReference type="Proteomes" id="UP000504633"/>
    </source>
</evidence>
<organism evidence="2 3">
    <name type="scientific">Drosophila hydei</name>
    <name type="common">Fruit fly</name>
    <dbReference type="NCBI Taxonomy" id="7224"/>
    <lineage>
        <taxon>Eukaryota</taxon>
        <taxon>Metazoa</taxon>
        <taxon>Ecdysozoa</taxon>
        <taxon>Arthropoda</taxon>
        <taxon>Hexapoda</taxon>
        <taxon>Insecta</taxon>
        <taxon>Pterygota</taxon>
        <taxon>Neoptera</taxon>
        <taxon>Endopterygota</taxon>
        <taxon>Diptera</taxon>
        <taxon>Brachycera</taxon>
        <taxon>Muscomorpha</taxon>
        <taxon>Ephydroidea</taxon>
        <taxon>Drosophilidae</taxon>
        <taxon>Drosophila</taxon>
    </lineage>
</organism>
<accession>A0A6J1LPG9</accession>
<proteinExistence type="predicted"/>
<name>A0A6J1LPG9_DROHY</name>
<protein>
    <submittedName>
        <fullName evidence="3">Uncharacterized protein LOC111595813 isoform X1</fullName>
    </submittedName>
</protein>
<dbReference type="RefSeq" id="XP_023165516.1">
    <property type="nucleotide sequence ID" value="XM_023309748.2"/>
</dbReference>
<feature type="compositionally biased region" description="Low complexity" evidence="1">
    <location>
        <begin position="82"/>
        <end position="94"/>
    </location>
</feature>
<feature type="region of interest" description="Disordered" evidence="1">
    <location>
        <begin position="66"/>
        <end position="94"/>
    </location>
</feature>
<dbReference type="GeneID" id="111595813"/>
<dbReference type="AlphaFoldDB" id="A0A6J1LPG9"/>
<dbReference type="KEGG" id="dhe:111595813"/>
<gene>
    <name evidence="3" type="primary">LOC111595813</name>
</gene>
<keyword evidence="2" id="KW-1185">Reference proteome</keyword>
<sequence>MWLADERNMANRNKSLQLKKFKRVASKALRMERERSELEMKLLSTANPNKVIRDPQPEIKDLHMLPPLSIKRPPSKLMPLNMRPSSQPPSSRRVMSMPLCVNNNELPGPKPENNKLHGHISDDIYLLGRRSPEDNVYLQHRLRRTLDDQMFAHHPKDNYVQQHLSNDEDILHRRQVKQLHDHAQQRVRVATAAAAAAASTVVAQIRKDAIDAVAHQQAPYMRMAAIANARSKSSNKSRESDQRRVIRNSNLLSSALSIIREMDPAFLETLCYAIHDQVTKDDAPESD</sequence>
<dbReference type="OrthoDB" id="7871277at2759"/>
<dbReference type="Proteomes" id="UP000504633">
    <property type="component" value="Unplaced"/>
</dbReference>